<accession>A0A820FLN3</accession>
<dbReference type="EMBL" id="CAJOBE010024808">
    <property type="protein sequence ID" value="CAF4264971.1"/>
    <property type="molecule type" value="Genomic_DNA"/>
</dbReference>
<organism evidence="1 2">
    <name type="scientific">Rotaria sordida</name>
    <dbReference type="NCBI Taxonomy" id="392033"/>
    <lineage>
        <taxon>Eukaryota</taxon>
        <taxon>Metazoa</taxon>
        <taxon>Spiralia</taxon>
        <taxon>Gnathifera</taxon>
        <taxon>Rotifera</taxon>
        <taxon>Eurotatoria</taxon>
        <taxon>Bdelloidea</taxon>
        <taxon>Philodinida</taxon>
        <taxon>Philodinidae</taxon>
        <taxon>Rotaria</taxon>
    </lineage>
</organism>
<dbReference type="AlphaFoldDB" id="A0A820FLN3"/>
<evidence type="ECO:0000313" key="2">
    <source>
        <dbReference type="Proteomes" id="UP000663874"/>
    </source>
</evidence>
<feature type="non-terminal residue" evidence="1">
    <location>
        <position position="153"/>
    </location>
</feature>
<evidence type="ECO:0000313" key="1">
    <source>
        <dbReference type="EMBL" id="CAF4264971.1"/>
    </source>
</evidence>
<dbReference type="Proteomes" id="UP000663874">
    <property type="component" value="Unassembled WGS sequence"/>
</dbReference>
<comment type="caution">
    <text evidence="1">The sequence shown here is derived from an EMBL/GenBank/DDBJ whole genome shotgun (WGS) entry which is preliminary data.</text>
</comment>
<proteinExistence type="predicted"/>
<name>A0A820FLN3_9BILA</name>
<gene>
    <name evidence="1" type="ORF">FNK824_LOCUS39240</name>
</gene>
<sequence length="153" mass="17786">DHCQYTDICTTNPCLPNERCEQIGNQYQCVSCYDKSSYCSIYQLRNEYCDNRYTILVDNDFLSVPQACQRSCGQCIPVQRLKDISSLFNSSILIEENNKISDTTTIRNIQQEKCIDRRGDCLMQKAYGFCRIFNEKYPDDCIKTCHPDCIIHS</sequence>
<reference evidence="1" key="1">
    <citation type="submission" date="2021-02" db="EMBL/GenBank/DDBJ databases">
        <authorList>
            <person name="Nowell W R."/>
        </authorList>
    </citation>
    <scope>NUCLEOTIDE SEQUENCE</scope>
</reference>
<protein>
    <submittedName>
        <fullName evidence="1">Uncharacterized protein</fullName>
    </submittedName>
</protein>